<feature type="domain" description="Large ribosomal subunit protein mL59" evidence="2">
    <location>
        <begin position="16"/>
        <end position="154"/>
    </location>
</feature>
<reference evidence="3 4" key="1">
    <citation type="journal article" date="2013" name="MBio">
        <title>Genome sequencing of the plant pathogen Taphrina deformans, the causal agent of peach leaf curl.</title>
        <authorList>
            <person name="Cisse O.H."/>
            <person name="Almeida J.M.G.C.F."/>
            <person name="Fonseca A."/>
            <person name="Kumar A.A."/>
            <person name="Salojaervi J."/>
            <person name="Overmyer K."/>
            <person name="Hauser P.M."/>
            <person name="Pagni M."/>
        </authorList>
    </citation>
    <scope>NUCLEOTIDE SEQUENCE [LARGE SCALE GENOMIC DNA]</scope>
    <source>
        <strain evidence="4">PYCC 5710 / ATCC 11124 / CBS 356.35 / IMI 108563 / JCM 9778 / NBRC 8474</strain>
    </source>
</reference>
<gene>
    <name evidence="3" type="ORF">TAPDE_005484</name>
</gene>
<dbReference type="EMBL" id="CAHR02000348">
    <property type="protein sequence ID" value="CCG84922.1"/>
    <property type="molecule type" value="Genomic_DNA"/>
</dbReference>
<keyword evidence="4" id="KW-1185">Reference proteome</keyword>
<dbReference type="VEuPathDB" id="FungiDB:TAPDE_005484"/>
<dbReference type="InterPro" id="IPR037507">
    <property type="entry name" value="Ribosomal_mL59"/>
</dbReference>
<feature type="region of interest" description="Disordered" evidence="1">
    <location>
        <begin position="29"/>
        <end position="72"/>
    </location>
</feature>
<dbReference type="InterPro" id="IPR040922">
    <property type="entry name" value="Ribosomal_mL59_dom"/>
</dbReference>
<protein>
    <recommendedName>
        <fullName evidence="2">Large ribosomal subunit protein mL59 domain-containing protein</fullName>
    </recommendedName>
</protein>
<sequence>MPVPTATRQVVSTLPRQLLTFFKKHPPASATSWLPTPPPQVPDVNPASDTASTPPRFPKRIQNPFLPSKNKITSKYNEPRYSVRRQTDLYNLATQFQIQHLLPPRVDHKEGKVGKVMKGLTQWKGTKMERTRDARVAAIKTKTALAKKVVRTRKSRTKAKKRAQRTGLILN</sequence>
<evidence type="ECO:0000259" key="2">
    <source>
        <dbReference type="Pfam" id="PF18126"/>
    </source>
</evidence>
<comment type="caution">
    <text evidence="3">The sequence shown here is derived from an EMBL/GenBank/DDBJ whole genome shotgun (WGS) entry which is preliminary data.</text>
</comment>
<evidence type="ECO:0000313" key="4">
    <source>
        <dbReference type="Proteomes" id="UP000013776"/>
    </source>
</evidence>
<dbReference type="STRING" id="1097556.R4XG93"/>
<dbReference type="PANTHER" id="PTHR28041:SF1">
    <property type="entry name" value="LARGE RIBOSOMAL SUBUNIT PROTEIN ML59"/>
    <property type="match status" value="1"/>
</dbReference>
<dbReference type="Pfam" id="PF18126">
    <property type="entry name" value="Mitoc_mL59"/>
    <property type="match status" value="1"/>
</dbReference>
<dbReference type="PANTHER" id="PTHR28041">
    <property type="entry name" value="54S RIBOSOMAL PROTEIN L25, MITOCHONDRIAL"/>
    <property type="match status" value="1"/>
</dbReference>
<name>R4XG93_TAPDE</name>
<dbReference type="OrthoDB" id="18529at2759"/>
<dbReference type="Proteomes" id="UP000013776">
    <property type="component" value="Unassembled WGS sequence"/>
</dbReference>
<dbReference type="eggNOG" id="ENOG502RS0K">
    <property type="taxonomic scope" value="Eukaryota"/>
</dbReference>
<dbReference type="GO" id="GO:0003735">
    <property type="term" value="F:structural constituent of ribosome"/>
    <property type="evidence" value="ECO:0007669"/>
    <property type="project" value="InterPro"/>
</dbReference>
<organism evidence="3 4">
    <name type="scientific">Taphrina deformans (strain PYCC 5710 / ATCC 11124 / CBS 356.35 / IMI 108563 / JCM 9778 / NBRC 8474)</name>
    <name type="common">Peach leaf curl fungus</name>
    <name type="synonym">Lalaria deformans</name>
    <dbReference type="NCBI Taxonomy" id="1097556"/>
    <lineage>
        <taxon>Eukaryota</taxon>
        <taxon>Fungi</taxon>
        <taxon>Dikarya</taxon>
        <taxon>Ascomycota</taxon>
        <taxon>Taphrinomycotina</taxon>
        <taxon>Taphrinomycetes</taxon>
        <taxon>Taphrinales</taxon>
        <taxon>Taphrinaceae</taxon>
        <taxon>Taphrina</taxon>
    </lineage>
</organism>
<dbReference type="AlphaFoldDB" id="R4XG93"/>
<dbReference type="GO" id="GO:0005762">
    <property type="term" value="C:mitochondrial large ribosomal subunit"/>
    <property type="evidence" value="ECO:0007669"/>
    <property type="project" value="InterPro"/>
</dbReference>
<evidence type="ECO:0000313" key="3">
    <source>
        <dbReference type="EMBL" id="CCG84922.1"/>
    </source>
</evidence>
<proteinExistence type="predicted"/>
<evidence type="ECO:0000256" key="1">
    <source>
        <dbReference type="SAM" id="MobiDB-lite"/>
    </source>
</evidence>
<accession>R4XG93</accession>